<name>A0A0A9HQD5_ARUDO</name>
<reference evidence="2" key="2">
    <citation type="journal article" date="2015" name="Data Brief">
        <title>Shoot transcriptome of the giant reed, Arundo donax.</title>
        <authorList>
            <person name="Barrero R.A."/>
            <person name="Guerrero F.D."/>
            <person name="Moolhuijzen P."/>
            <person name="Goolsby J.A."/>
            <person name="Tidwell J."/>
            <person name="Bellgard S.E."/>
            <person name="Bellgard M.I."/>
        </authorList>
    </citation>
    <scope>NUCLEOTIDE SEQUENCE</scope>
    <source>
        <tissue evidence="2">Shoot tissue taken approximately 20 cm above the soil surface</tissue>
    </source>
</reference>
<sequence>MGCQSTRLYLFFEAISRKCLKTFEIFNKLLPWMMLFLIFDAAFFTS</sequence>
<feature type="transmembrane region" description="Helical" evidence="1">
    <location>
        <begin position="25"/>
        <end position="44"/>
    </location>
</feature>
<reference evidence="2" key="1">
    <citation type="submission" date="2014-09" db="EMBL/GenBank/DDBJ databases">
        <authorList>
            <person name="Magalhaes I.L.F."/>
            <person name="Oliveira U."/>
            <person name="Santos F.R."/>
            <person name="Vidigal T.H.D.A."/>
            <person name="Brescovit A.D."/>
            <person name="Santos A.J."/>
        </authorList>
    </citation>
    <scope>NUCLEOTIDE SEQUENCE</scope>
    <source>
        <tissue evidence="2">Shoot tissue taken approximately 20 cm above the soil surface</tissue>
    </source>
</reference>
<proteinExistence type="predicted"/>
<organism evidence="2">
    <name type="scientific">Arundo donax</name>
    <name type="common">Giant reed</name>
    <name type="synonym">Donax arundinaceus</name>
    <dbReference type="NCBI Taxonomy" id="35708"/>
    <lineage>
        <taxon>Eukaryota</taxon>
        <taxon>Viridiplantae</taxon>
        <taxon>Streptophyta</taxon>
        <taxon>Embryophyta</taxon>
        <taxon>Tracheophyta</taxon>
        <taxon>Spermatophyta</taxon>
        <taxon>Magnoliopsida</taxon>
        <taxon>Liliopsida</taxon>
        <taxon>Poales</taxon>
        <taxon>Poaceae</taxon>
        <taxon>PACMAD clade</taxon>
        <taxon>Arundinoideae</taxon>
        <taxon>Arundineae</taxon>
        <taxon>Arundo</taxon>
    </lineage>
</organism>
<keyword evidence="1" id="KW-0812">Transmembrane</keyword>
<dbReference type="EMBL" id="GBRH01159852">
    <property type="protein sequence ID" value="JAE38044.1"/>
    <property type="molecule type" value="Transcribed_RNA"/>
</dbReference>
<accession>A0A0A9HQD5</accession>
<evidence type="ECO:0000256" key="1">
    <source>
        <dbReference type="SAM" id="Phobius"/>
    </source>
</evidence>
<evidence type="ECO:0000313" key="2">
    <source>
        <dbReference type="EMBL" id="JAE38044.1"/>
    </source>
</evidence>
<dbReference type="AlphaFoldDB" id="A0A0A9HQD5"/>
<protein>
    <submittedName>
        <fullName evidence="2">Uncharacterized protein</fullName>
    </submittedName>
</protein>
<keyword evidence="1" id="KW-1133">Transmembrane helix</keyword>
<keyword evidence="1" id="KW-0472">Membrane</keyword>